<organism evidence="1 2">
    <name type="scientific">Microbacterium phage Paschalis</name>
    <dbReference type="NCBI Taxonomy" id="2992928"/>
    <lineage>
        <taxon>Viruses</taxon>
        <taxon>Duplodnaviria</taxon>
        <taxon>Heunggongvirae</taxon>
        <taxon>Uroviricota</taxon>
        <taxon>Caudoviricetes</taxon>
        <taxon>Hodgkinviridae</taxon>
        <taxon>Quhwahvirus</taxon>
        <taxon>Quhwahvirus paschalis</taxon>
    </lineage>
</organism>
<dbReference type="EMBL" id="MH155873">
    <property type="protein sequence ID" value="AWN05505.1"/>
    <property type="molecule type" value="Genomic_DNA"/>
</dbReference>
<accession>A0A2U8UPB1</accession>
<sequence>MILTHYSAEPLTLDLDRQYDQTGLGSGKPVGLWLSDESDHGWKAWCESEEWGLSRLGHATEFEVVSDRVLHLSTPEAIREFTRRYGSPLFAGGSSHWIDWGRVAAEHDGILITPYQWSCRLGIDTMWYYGWDVASACIWRLDAIRRVEVVR</sequence>
<reference evidence="1 2" key="1">
    <citation type="submission" date="2018-04" db="EMBL/GenBank/DDBJ databases">
        <authorList>
            <person name="Paschalis M.I."/>
            <person name="Cheong D.K."/>
            <person name="Petit-Frere T."/>
            <person name="Stoner K.N."/>
            <person name="Veracka M."/>
            <person name="Ewers R.M."/>
            <person name="Maciver D.B."/>
            <person name="Santiago X."/>
            <person name="Nichols C.D."/>
            <person name="Scaff D.S."/>
            <person name="Osorio S.M."/>
            <person name="Mercado F.J."/>
            <person name="Tamondong K.G."/>
            <person name="Lee J."/>
            <person name="Nicholson R.L."/>
            <person name="Antonucci M.K."/>
            <person name="Anger G.K."/>
            <person name="Washington J.M."/>
            <person name="Garlena R.A."/>
            <person name="Russell D.A."/>
            <person name="Pope W.H."/>
            <person name="Jacobs-Sera D."/>
            <person name="Hendrix R.W."/>
            <person name="Hatfull G.F."/>
        </authorList>
    </citation>
    <scope>NUCLEOTIDE SEQUENCE [LARGE SCALE GENOMIC DNA]</scope>
</reference>
<dbReference type="GeneID" id="54992387"/>
<dbReference type="Proteomes" id="UP000246726">
    <property type="component" value="Segment"/>
</dbReference>
<protein>
    <submittedName>
        <fullName evidence="1">Uncharacterized protein</fullName>
    </submittedName>
</protein>
<keyword evidence="2" id="KW-1185">Reference proteome</keyword>
<evidence type="ECO:0000313" key="2">
    <source>
        <dbReference type="Proteomes" id="UP000246726"/>
    </source>
</evidence>
<gene>
    <name evidence="1" type="primary">12</name>
    <name evidence="1" type="ORF">SEA_PASCHALIS_12</name>
</gene>
<proteinExistence type="predicted"/>
<evidence type="ECO:0000313" key="1">
    <source>
        <dbReference type="EMBL" id="AWN05505.1"/>
    </source>
</evidence>
<dbReference type="RefSeq" id="YP_009801859.1">
    <property type="nucleotide sequence ID" value="NC_047976.1"/>
</dbReference>
<name>A0A2U8UPB1_9CAUD</name>